<comment type="cofactor">
    <cofactor evidence="1">
        <name>Zn(2+)</name>
        <dbReference type="ChEBI" id="CHEBI:29105"/>
    </cofactor>
</comment>
<dbReference type="InterPro" id="IPR051453">
    <property type="entry name" value="MBL_Glyoxalase_II"/>
</dbReference>
<dbReference type="SUPFAM" id="SSF56281">
    <property type="entry name" value="Metallo-hydrolase/oxidoreductase"/>
    <property type="match status" value="1"/>
</dbReference>
<evidence type="ECO:0000313" key="6">
    <source>
        <dbReference type="EMBL" id="CBK20459.2"/>
    </source>
</evidence>
<keyword evidence="2" id="KW-0479">Metal-binding</keyword>
<dbReference type="Gene3D" id="3.60.15.10">
    <property type="entry name" value="Ribonuclease Z/Hydroxyacylglutathione hydrolase-like"/>
    <property type="match status" value="1"/>
</dbReference>
<dbReference type="PANTHER" id="PTHR46233">
    <property type="entry name" value="HYDROXYACYLGLUTATHIONE HYDROLASE GLOC"/>
    <property type="match status" value="1"/>
</dbReference>
<dbReference type="RefSeq" id="XP_012894507.1">
    <property type="nucleotide sequence ID" value="XM_013039053.1"/>
</dbReference>
<dbReference type="CDD" id="cd06262">
    <property type="entry name" value="metallo-hydrolase-like_MBL-fold"/>
    <property type="match status" value="1"/>
</dbReference>
<evidence type="ECO:0000256" key="4">
    <source>
        <dbReference type="ARBA" id="ARBA00022833"/>
    </source>
</evidence>
<accession>D8LY04</accession>
<dbReference type="EMBL" id="FN668639">
    <property type="protein sequence ID" value="CBK20459.2"/>
    <property type="molecule type" value="Genomic_DNA"/>
</dbReference>
<gene>
    <name evidence="6" type="ORF">GSBLH_T00000797001</name>
</gene>
<keyword evidence="4" id="KW-0862">Zinc</keyword>
<dbReference type="InterPro" id="IPR001279">
    <property type="entry name" value="Metallo-B-lactamas"/>
</dbReference>
<protein>
    <recommendedName>
        <fullName evidence="5">Metallo-beta-lactamase domain-containing protein</fullName>
    </recommendedName>
</protein>
<dbReference type="FunCoup" id="D8LY04">
    <property type="interactions" value="85"/>
</dbReference>
<dbReference type="AlphaFoldDB" id="D8LY04"/>
<dbReference type="GO" id="GO:0046872">
    <property type="term" value="F:metal ion binding"/>
    <property type="evidence" value="ECO:0007669"/>
    <property type="project" value="UniProtKB-KW"/>
</dbReference>
<sequence length="186" mass="20722">MEFFHCQIEKIFLTHGHHDHCSGIAKLLNSIGEIPVYMNQNDFHLFKGVVEEGKTLGLNIPMNFVNDNDLVSVGTREGRVITTPGHTQGSCCYQFGTFLFTGDTLFKRSIGRTDLEGGDSQAIMDSIQKKLFLLPYATTVLCGHGPITTLAEEMAKNPYVGLGNWSVCYIYHKKKLEVTSTFARVV</sequence>
<dbReference type="PANTHER" id="PTHR46233:SF3">
    <property type="entry name" value="HYDROXYACYLGLUTATHIONE HYDROLASE GLOC"/>
    <property type="match status" value="1"/>
</dbReference>
<dbReference type="InParanoid" id="D8LY04"/>
<evidence type="ECO:0000256" key="1">
    <source>
        <dbReference type="ARBA" id="ARBA00001947"/>
    </source>
</evidence>
<dbReference type="Pfam" id="PF00753">
    <property type="entry name" value="Lactamase_B"/>
    <property type="match status" value="1"/>
</dbReference>
<feature type="domain" description="Metallo-beta-lactamase" evidence="5">
    <location>
        <begin position="8"/>
        <end position="144"/>
    </location>
</feature>
<keyword evidence="3" id="KW-0378">Hydrolase</keyword>
<name>D8LY04_BLAHO</name>
<reference evidence="6" key="1">
    <citation type="submission" date="2010-02" db="EMBL/GenBank/DDBJ databases">
        <title>Sequencing and annotation of the Blastocystis hominis genome.</title>
        <authorList>
            <person name="Wincker P."/>
        </authorList>
    </citation>
    <scope>NUCLEOTIDE SEQUENCE</scope>
    <source>
        <strain evidence="6">Singapore isolate B</strain>
    </source>
</reference>
<keyword evidence="7" id="KW-1185">Reference proteome</keyword>
<dbReference type="OMA" id="DIDANCY"/>
<proteinExistence type="predicted"/>
<dbReference type="GeneID" id="24918087"/>
<dbReference type="SMART" id="SM00849">
    <property type="entry name" value="Lactamase_B"/>
    <property type="match status" value="1"/>
</dbReference>
<dbReference type="GO" id="GO:0016787">
    <property type="term" value="F:hydrolase activity"/>
    <property type="evidence" value="ECO:0007669"/>
    <property type="project" value="UniProtKB-KW"/>
</dbReference>
<evidence type="ECO:0000256" key="2">
    <source>
        <dbReference type="ARBA" id="ARBA00022723"/>
    </source>
</evidence>
<dbReference type="Proteomes" id="UP000008312">
    <property type="component" value="Unassembled WGS sequence"/>
</dbReference>
<evidence type="ECO:0000259" key="5">
    <source>
        <dbReference type="SMART" id="SM00849"/>
    </source>
</evidence>
<organism evidence="6">
    <name type="scientific">Blastocystis hominis</name>
    <dbReference type="NCBI Taxonomy" id="12968"/>
    <lineage>
        <taxon>Eukaryota</taxon>
        <taxon>Sar</taxon>
        <taxon>Stramenopiles</taxon>
        <taxon>Bigyra</taxon>
        <taxon>Opalozoa</taxon>
        <taxon>Opalinata</taxon>
        <taxon>Blastocystidae</taxon>
        <taxon>Blastocystis</taxon>
    </lineage>
</organism>
<evidence type="ECO:0000256" key="3">
    <source>
        <dbReference type="ARBA" id="ARBA00022801"/>
    </source>
</evidence>
<dbReference type="OrthoDB" id="17458at2759"/>
<dbReference type="InterPro" id="IPR036866">
    <property type="entry name" value="RibonucZ/Hydroxyglut_hydro"/>
</dbReference>
<evidence type="ECO:0000313" key="7">
    <source>
        <dbReference type="Proteomes" id="UP000008312"/>
    </source>
</evidence>